<accession>A0A921RZG6</accession>
<dbReference type="AlphaFoldDB" id="A0A921RZG6"/>
<gene>
    <name evidence="3" type="ORF">BDA96_01G211500</name>
</gene>
<dbReference type="Gramene" id="EER93958">
    <property type="protein sequence ID" value="EER93958"/>
    <property type="gene ID" value="SORBI_3001G198600"/>
</dbReference>
<evidence type="ECO:0000256" key="2">
    <source>
        <dbReference type="SAM" id="SignalP"/>
    </source>
</evidence>
<feature type="region of interest" description="Disordered" evidence="1">
    <location>
        <begin position="29"/>
        <end position="55"/>
    </location>
</feature>
<protein>
    <recommendedName>
        <fullName evidence="5">Secreted protein</fullName>
    </recommendedName>
</protein>
<evidence type="ECO:0008006" key="5">
    <source>
        <dbReference type="Google" id="ProtNLM"/>
    </source>
</evidence>
<evidence type="ECO:0000256" key="1">
    <source>
        <dbReference type="SAM" id="MobiDB-lite"/>
    </source>
</evidence>
<dbReference type="Proteomes" id="UP000807115">
    <property type="component" value="Chromosome 1"/>
</dbReference>
<evidence type="ECO:0000313" key="3">
    <source>
        <dbReference type="EMBL" id="KAG0548943.1"/>
    </source>
</evidence>
<feature type="signal peptide" evidence="2">
    <location>
        <begin position="1"/>
        <end position="29"/>
    </location>
</feature>
<proteinExistence type="predicted"/>
<sequence length="155" mass="15945">MHASRTRTMLPVVVSLCAVALLLSPASSADPESLGAAVGGGDSSWRAEAPAEAPAGVAATLKWTEDDVADGIGVPLPAAGRQALRPRRHTPSALSPDARRGLDHEARCGPRVSVGRGVFFPWPGRDPRCRGGATHGGDAAGAPAVHRLLPLVDER</sequence>
<feature type="region of interest" description="Disordered" evidence="1">
    <location>
        <begin position="78"/>
        <end position="105"/>
    </location>
</feature>
<evidence type="ECO:0000313" key="4">
    <source>
        <dbReference type="Proteomes" id="UP000807115"/>
    </source>
</evidence>
<keyword evidence="2" id="KW-0732">Signal</keyword>
<comment type="caution">
    <text evidence="3">The sequence shown here is derived from an EMBL/GenBank/DDBJ whole genome shotgun (WGS) entry which is preliminary data.</text>
</comment>
<dbReference type="OrthoDB" id="696242at2759"/>
<feature type="chain" id="PRO_5037079999" description="Secreted protein" evidence="2">
    <location>
        <begin position="30"/>
        <end position="155"/>
    </location>
</feature>
<reference evidence="3" key="2">
    <citation type="submission" date="2020-10" db="EMBL/GenBank/DDBJ databases">
        <authorList>
            <person name="Cooper E.A."/>
            <person name="Brenton Z.W."/>
            <person name="Flinn B.S."/>
            <person name="Jenkins J."/>
            <person name="Shu S."/>
            <person name="Flowers D."/>
            <person name="Luo F."/>
            <person name="Wang Y."/>
            <person name="Xia P."/>
            <person name="Barry K."/>
            <person name="Daum C."/>
            <person name="Lipzen A."/>
            <person name="Yoshinaga Y."/>
            <person name="Schmutz J."/>
            <person name="Saski C."/>
            <person name="Vermerris W."/>
            <person name="Kresovich S."/>
        </authorList>
    </citation>
    <scope>NUCLEOTIDE SEQUENCE</scope>
</reference>
<reference evidence="3" key="1">
    <citation type="journal article" date="2019" name="BMC Genomics">
        <title>A new reference genome for Sorghum bicolor reveals high levels of sequence similarity between sweet and grain genotypes: implications for the genetics of sugar metabolism.</title>
        <authorList>
            <person name="Cooper E.A."/>
            <person name="Brenton Z.W."/>
            <person name="Flinn B.S."/>
            <person name="Jenkins J."/>
            <person name="Shu S."/>
            <person name="Flowers D."/>
            <person name="Luo F."/>
            <person name="Wang Y."/>
            <person name="Xia P."/>
            <person name="Barry K."/>
            <person name="Daum C."/>
            <person name="Lipzen A."/>
            <person name="Yoshinaga Y."/>
            <person name="Schmutz J."/>
            <person name="Saski C."/>
            <person name="Vermerris W."/>
            <person name="Kresovich S."/>
        </authorList>
    </citation>
    <scope>NUCLEOTIDE SEQUENCE</scope>
</reference>
<dbReference type="EMBL" id="CM027680">
    <property type="protein sequence ID" value="KAG0548943.1"/>
    <property type="molecule type" value="Genomic_DNA"/>
</dbReference>
<organism evidence="3 4">
    <name type="scientific">Sorghum bicolor</name>
    <name type="common">Sorghum</name>
    <name type="synonym">Sorghum vulgare</name>
    <dbReference type="NCBI Taxonomy" id="4558"/>
    <lineage>
        <taxon>Eukaryota</taxon>
        <taxon>Viridiplantae</taxon>
        <taxon>Streptophyta</taxon>
        <taxon>Embryophyta</taxon>
        <taxon>Tracheophyta</taxon>
        <taxon>Spermatophyta</taxon>
        <taxon>Magnoliopsida</taxon>
        <taxon>Liliopsida</taxon>
        <taxon>Poales</taxon>
        <taxon>Poaceae</taxon>
        <taxon>PACMAD clade</taxon>
        <taxon>Panicoideae</taxon>
        <taxon>Andropogonodae</taxon>
        <taxon>Andropogoneae</taxon>
        <taxon>Sorghinae</taxon>
        <taxon>Sorghum</taxon>
    </lineage>
</organism>
<name>A0A921RZG6_SORBI</name>
<dbReference type="OMA" id="WKPRCRG"/>